<sequence length="78" mass="8828">CHSVESIGSSQDYYLLLMTDVDRISADPYAQWSSSICIPNREESPCFARQMVAMIIKRILRSLSARSNAEMSDAWIVI</sequence>
<protein>
    <submittedName>
        <fullName evidence="1">Uncharacterized protein</fullName>
    </submittedName>
</protein>
<reference evidence="1" key="1">
    <citation type="submission" date="2023-11" db="EMBL/GenBank/DDBJ databases">
        <authorList>
            <person name="De Vega J J."/>
            <person name="De Vega J J."/>
        </authorList>
    </citation>
    <scope>NUCLEOTIDE SEQUENCE</scope>
</reference>
<evidence type="ECO:0000313" key="2">
    <source>
        <dbReference type="Proteomes" id="UP001295794"/>
    </source>
</evidence>
<proteinExistence type="predicted"/>
<organism evidence="1 2">
    <name type="scientific">Mycena citricolor</name>
    <dbReference type="NCBI Taxonomy" id="2018698"/>
    <lineage>
        <taxon>Eukaryota</taxon>
        <taxon>Fungi</taxon>
        <taxon>Dikarya</taxon>
        <taxon>Basidiomycota</taxon>
        <taxon>Agaricomycotina</taxon>
        <taxon>Agaricomycetes</taxon>
        <taxon>Agaricomycetidae</taxon>
        <taxon>Agaricales</taxon>
        <taxon>Marasmiineae</taxon>
        <taxon>Mycenaceae</taxon>
        <taxon>Mycena</taxon>
    </lineage>
</organism>
<accession>A0AAD2GT96</accession>
<dbReference type="EMBL" id="CAVNYO010000035">
    <property type="protein sequence ID" value="CAK5263176.1"/>
    <property type="molecule type" value="Genomic_DNA"/>
</dbReference>
<comment type="caution">
    <text evidence="1">The sequence shown here is derived from an EMBL/GenBank/DDBJ whole genome shotgun (WGS) entry which is preliminary data.</text>
</comment>
<feature type="non-terminal residue" evidence="1">
    <location>
        <position position="1"/>
    </location>
</feature>
<keyword evidence="2" id="KW-1185">Reference proteome</keyword>
<dbReference type="Proteomes" id="UP001295794">
    <property type="component" value="Unassembled WGS sequence"/>
</dbReference>
<gene>
    <name evidence="1" type="ORF">MYCIT1_LOCUS2469</name>
</gene>
<evidence type="ECO:0000313" key="1">
    <source>
        <dbReference type="EMBL" id="CAK5263176.1"/>
    </source>
</evidence>
<dbReference type="AlphaFoldDB" id="A0AAD2GT96"/>
<name>A0AAD2GT96_9AGAR</name>